<feature type="chain" id="PRO_5023878045" evidence="1">
    <location>
        <begin position="24"/>
        <end position="266"/>
    </location>
</feature>
<dbReference type="SMART" id="SM00671">
    <property type="entry name" value="SEL1"/>
    <property type="match status" value="4"/>
</dbReference>
<dbReference type="EMBL" id="CP044222">
    <property type="protein sequence ID" value="QEW07644.1"/>
    <property type="molecule type" value="Genomic_DNA"/>
</dbReference>
<dbReference type="PANTHER" id="PTHR43628:SF1">
    <property type="entry name" value="CHITIN SYNTHASE REGULATORY FACTOR 2-RELATED"/>
    <property type="match status" value="1"/>
</dbReference>
<dbReference type="KEGG" id="nik:F5I99_14700"/>
<dbReference type="InterPro" id="IPR052945">
    <property type="entry name" value="Mitotic_Regulator"/>
</dbReference>
<dbReference type="Pfam" id="PF08238">
    <property type="entry name" value="Sel1"/>
    <property type="match status" value="4"/>
</dbReference>
<dbReference type="AlphaFoldDB" id="A0A5J6LGK2"/>
<dbReference type="InterPro" id="IPR011990">
    <property type="entry name" value="TPR-like_helical_dom_sf"/>
</dbReference>
<organism evidence="2 3">
    <name type="scientific">Nitrincola iocasae</name>
    <dbReference type="NCBI Taxonomy" id="2614693"/>
    <lineage>
        <taxon>Bacteria</taxon>
        <taxon>Pseudomonadati</taxon>
        <taxon>Pseudomonadota</taxon>
        <taxon>Gammaproteobacteria</taxon>
        <taxon>Oceanospirillales</taxon>
        <taxon>Oceanospirillaceae</taxon>
        <taxon>Nitrincola</taxon>
    </lineage>
</organism>
<evidence type="ECO:0000313" key="3">
    <source>
        <dbReference type="Proteomes" id="UP000325606"/>
    </source>
</evidence>
<evidence type="ECO:0000256" key="1">
    <source>
        <dbReference type="SAM" id="SignalP"/>
    </source>
</evidence>
<dbReference type="SUPFAM" id="SSF81901">
    <property type="entry name" value="HCP-like"/>
    <property type="match status" value="1"/>
</dbReference>
<proteinExistence type="predicted"/>
<accession>A0A5J6LGK2</accession>
<gene>
    <name evidence="2" type="ORF">F5I99_14700</name>
</gene>
<dbReference type="InterPro" id="IPR006597">
    <property type="entry name" value="Sel1-like"/>
</dbReference>
<feature type="signal peptide" evidence="1">
    <location>
        <begin position="1"/>
        <end position="23"/>
    </location>
</feature>
<protein>
    <submittedName>
        <fullName evidence="2">Sel1 repeat family protein</fullName>
    </submittedName>
</protein>
<dbReference type="RefSeq" id="WP_151057275.1">
    <property type="nucleotide sequence ID" value="NZ_CP044222.1"/>
</dbReference>
<dbReference type="PANTHER" id="PTHR43628">
    <property type="entry name" value="ACTIVATOR OF C KINASE PROTEIN 1-RELATED"/>
    <property type="match status" value="1"/>
</dbReference>
<dbReference type="Proteomes" id="UP000325606">
    <property type="component" value="Chromosome"/>
</dbReference>
<evidence type="ECO:0000313" key="2">
    <source>
        <dbReference type="EMBL" id="QEW07644.1"/>
    </source>
</evidence>
<sequence length="266" mass="29779">MKKSTFIAAAGLMLTLHMGSVSADTLQDARDAIESENYTVALEQLQLLAREGSLDANILLGQMYENGWGVEVDEEEAARLYRIGANQGHLDSVTSLRALQNKAFAKEYSQLLPLAEAGNSEAQNRVGEMLEFGQGVERNKLEAFAWYQRAADQGEISAWHNLGRSYNFGTGVDQDFEVAEDWYRRAADRGYTKSLFFLGTLYATDHGIDTSYNSDIIAYAWLQNAAELGDQTARPIAERLLLKLDDEQEKTAKQLAERYKTQYINP</sequence>
<name>A0A5J6LGK2_9GAMM</name>
<reference evidence="2 3" key="1">
    <citation type="submission" date="2019-09" db="EMBL/GenBank/DDBJ databases">
        <title>Nitrincola iocasae sp. nov., a bacterium isolated from the sediment collected at a cold seep field in South China Sea.</title>
        <authorList>
            <person name="Zhang H."/>
            <person name="Wang H."/>
            <person name="Li C."/>
        </authorList>
    </citation>
    <scope>NUCLEOTIDE SEQUENCE [LARGE SCALE GENOMIC DNA]</scope>
    <source>
        <strain evidence="2 3">KXZD1103</strain>
    </source>
</reference>
<dbReference type="Gene3D" id="1.25.40.10">
    <property type="entry name" value="Tetratricopeptide repeat domain"/>
    <property type="match status" value="2"/>
</dbReference>
<keyword evidence="3" id="KW-1185">Reference proteome</keyword>
<keyword evidence="1" id="KW-0732">Signal</keyword>